<feature type="region of interest" description="Disordered" evidence="1">
    <location>
        <begin position="1"/>
        <end position="23"/>
    </location>
</feature>
<organism evidence="2 3">
    <name type="scientific">Streblomastix strix</name>
    <dbReference type="NCBI Taxonomy" id="222440"/>
    <lineage>
        <taxon>Eukaryota</taxon>
        <taxon>Metamonada</taxon>
        <taxon>Preaxostyla</taxon>
        <taxon>Oxymonadida</taxon>
        <taxon>Streblomastigidae</taxon>
        <taxon>Streblomastix</taxon>
    </lineage>
</organism>
<accession>A0A5J4WP31</accession>
<protein>
    <submittedName>
        <fullName evidence="2">Uncharacterized protein</fullName>
    </submittedName>
</protein>
<reference evidence="2 3" key="1">
    <citation type="submission" date="2019-03" db="EMBL/GenBank/DDBJ databases">
        <title>Single cell metagenomics reveals metabolic interactions within the superorganism composed of flagellate Streblomastix strix and complex community of Bacteroidetes bacteria on its surface.</title>
        <authorList>
            <person name="Treitli S.C."/>
            <person name="Kolisko M."/>
            <person name="Husnik F."/>
            <person name="Keeling P."/>
            <person name="Hampl V."/>
        </authorList>
    </citation>
    <scope>NUCLEOTIDE SEQUENCE [LARGE SCALE GENOMIC DNA]</scope>
    <source>
        <strain evidence="2">ST1C</strain>
    </source>
</reference>
<evidence type="ECO:0000313" key="3">
    <source>
        <dbReference type="Proteomes" id="UP000324800"/>
    </source>
</evidence>
<dbReference type="AlphaFoldDB" id="A0A5J4WP31"/>
<dbReference type="Proteomes" id="UP000324800">
    <property type="component" value="Unassembled WGS sequence"/>
</dbReference>
<dbReference type="EMBL" id="SNRW01001449">
    <property type="protein sequence ID" value="KAA6396346.1"/>
    <property type="molecule type" value="Genomic_DNA"/>
</dbReference>
<comment type="caution">
    <text evidence="2">The sequence shown here is derived from an EMBL/GenBank/DDBJ whole genome shotgun (WGS) entry which is preliminary data.</text>
</comment>
<evidence type="ECO:0000256" key="1">
    <source>
        <dbReference type="SAM" id="MobiDB-lite"/>
    </source>
</evidence>
<gene>
    <name evidence="2" type="ORF">EZS28_008131</name>
</gene>
<evidence type="ECO:0000313" key="2">
    <source>
        <dbReference type="EMBL" id="KAA6396346.1"/>
    </source>
</evidence>
<proteinExistence type="predicted"/>
<sequence>MDKVNKVHAPVGAQEKPNKWKGCKNTLPLWEKKAYNHPRRRGVQTVIEQGHSNQEISSLRSPFRIDMRGALIKTTPLEDEERI</sequence>
<name>A0A5J4WP31_9EUKA</name>